<organism evidence="1 2">
    <name type="scientific">Desulfobaculum bizertense DSM 18034</name>
    <dbReference type="NCBI Taxonomy" id="1121442"/>
    <lineage>
        <taxon>Bacteria</taxon>
        <taxon>Pseudomonadati</taxon>
        <taxon>Thermodesulfobacteriota</taxon>
        <taxon>Desulfovibrionia</taxon>
        <taxon>Desulfovibrionales</taxon>
        <taxon>Desulfovibrionaceae</taxon>
        <taxon>Desulfobaculum</taxon>
    </lineage>
</organism>
<evidence type="ECO:0000313" key="2">
    <source>
        <dbReference type="Proteomes" id="UP000189733"/>
    </source>
</evidence>
<reference evidence="1 2" key="1">
    <citation type="submission" date="2017-02" db="EMBL/GenBank/DDBJ databases">
        <authorList>
            <person name="Peterson S.W."/>
        </authorList>
    </citation>
    <scope>NUCLEOTIDE SEQUENCE [LARGE SCALE GENOMIC DNA]</scope>
    <source>
        <strain evidence="1 2">DSM 18034</strain>
    </source>
</reference>
<gene>
    <name evidence="1" type="ORF">SAMN02745702_00908</name>
</gene>
<proteinExistence type="predicted"/>
<dbReference type="AlphaFoldDB" id="A0A1T4VTQ2"/>
<name>A0A1T4VTQ2_9BACT</name>
<protein>
    <submittedName>
        <fullName evidence="1">Uncharacterized protein</fullName>
    </submittedName>
</protein>
<dbReference type="EMBL" id="FUYA01000002">
    <property type="protein sequence ID" value="SKA67881.1"/>
    <property type="molecule type" value="Genomic_DNA"/>
</dbReference>
<accession>A0A1T4VTQ2</accession>
<dbReference type="Proteomes" id="UP000189733">
    <property type="component" value="Unassembled WGS sequence"/>
</dbReference>
<sequence length="112" mass="12868">MDEWQKKGMKVPRAKRLWGLFYEAVNNLKNSLMKKRELILFCIVPMVEKLEIQGVKELENIRDFCSRFPAFKFRDEANAHATLLRKLLLGPSNILAPLPSCFAKGCTIVDVS</sequence>
<evidence type="ECO:0000313" key="1">
    <source>
        <dbReference type="EMBL" id="SKA67881.1"/>
    </source>
</evidence>
<keyword evidence="2" id="KW-1185">Reference proteome</keyword>